<dbReference type="InterPro" id="IPR013154">
    <property type="entry name" value="ADH-like_N"/>
</dbReference>
<dbReference type="CDD" id="cd05289">
    <property type="entry name" value="MDR_like_2"/>
    <property type="match status" value="1"/>
</dbReference>
<dbReference type="PROSITE" id="PS01162">
    <property type="entry name" value="QOR_ZETA_CRYSTAL"/>
    <property type="match status" value="1"/>
</dbReference>
<dbReference type="Gene3D" id="3.40.50.720">
    <property type="entry name" value="NAD(P)-binding Rossmann-like Domain"/>
    <property type="match status" value="1"/>
</dbReference>
<dbReference type="SMART" id="SM00829">
    <property type="entry name" value="PKS_ER"/>
    <property type="match status" value="1"/>
</dbReference>
<dbReference type="InterPro" id="IPR036291">
    <property type="entry name" value="NAD(P)-bd_dom_sf"/>
</dbReference>
<accession>A0A3P1CUD9</accession>
<reference evidence="3 4" key="1">
    <citation type="submission" date="2018-11" db="EMBL/GenBank/DDBJ databases">
        <authorList>
            <person name="Zhou Z."/>
            <person name="Wang G."/>
        </authorList>
    </citation>
    <scope>NUCLEOTIDE SEQUENCE [LARGE SCALE GENOMIC DNA]</scope>
    <source>
        <strain evidence="3 4">KCTC42998</strain>
    </source>
</reference>
<dbReference type="RefSeq" id="WP_124902687.1">
    <property type="nucleotide sequence ID" value="NZ_RQJP01000001.1"/>
</dbReference>
<keyword evidence="1" id="KW-0560">Oxidoreductase</keyword>
<dbReference type="Pfam" id="PF08240">
    <property type="entry name" value="ADH_N"/>
    <property type="match status" value="1"/>
</dbReference>
<dbReference type="GO" id="GO:0008270">
    <property type="term" value="F:zinc ion binding"/>
    <property type="evidence" value="ECO:0007669"/>
    <property type="project" value="InterPro"/>
</dbReference>
<feature type="domain" description="Enoyl reductase (ER)" evidence="2">
    <location>
        <begin position="10"/>
        <end position="311"/>
    </location>
</feature>
<evidence type="ECO:0000259" key="2">
    <source>
        <dbReference type="SMART" id="SM00829"/>
    </source>
</evidence>
<dbReference type="InterPro" id="IPR011032">
    <property type="entry name" value="GroES-like_sf"/>
</dbReference>
<dbReference type="Gene3D" id="3.90.180.10">
    <property type="entry name" value="Medium-chain alcohol dehydrogenases, catalytic domain"/>
    <property type="match status" value="1"/>
</dbReference>
<dbReference type="EMBL" id="RQJP01000001">
    <property type="protein sequence ID" value="RRB16756.1"/>
    <property type="molecule type" value="Genomic_DNA"/>
</dbReference>
<comment type="caution">
    <text evidence="3">The sequence shown here is derived from an EMBL/GenBank/DDBJ whole genome shotgun (WGS) entry which is preliminary data.</text>
</comment>
<dbReference type="Proteomes" id="UP000274271">
    <property type="component" value="Unassembled WGS sequence"/>
</dbReference>
<dbReference type="InterPro" id="IPR020843">
    <property type="entry name" value="ER"/>
</dbReference>
<dbReference type="OrthoDB" id="648910at2"/>
<evidence type="ECO:0000313" key="3">
    <source>
        <dbReference type="EMBL" id="RRB16756.1"/>
    </source>
</evidence>
<dbReference type="PANTHER" id="PTHR11695">
    <property type="entry name" value="ALCOHOL DEHYDROGENASE RELATED"/>
    <property type="match status" value="1"/>
</dbReference>
<dbReference type="AlphaFoldDB" id="A0A3P1CUD9"/>
<dbReference type="InterPro" id="IPR002364">
    <property type="entry name" value="Quin_OxRdtase/zeta-crystal_CS"/>
</dbReference>
<protein>
    <submittedName>
        <fullName evidence="3">NADP-dependent oxidoreductase</fullName>
    </submittedName>
</protein>
<dbReference type="Pfam" id="PF13602">
    <property type="entry name" value="ADH_zinc_N_2"/>
    <property type="match status" value="1"/>
</dbReference>
<sequence>MKAITLDGFGGIEHLVQREIPLPVISDDDVLIQVKAISINPVDVKTRAGKGVAGRLKDEQPLILGWDVSGIVTEIGKEVTAFQVGDAVFGMVNFPGHGKAYAEYVAAPASQLALKPATISHEEAAAATLAALTAWQGLIHHAHLQAGQKVLIHSAAGGVGHFAVQFAKQVGAYVIGTSSAKNRDFVMSLGADEHIDYQAQRFEEAVSDVDFVLDTIGGDNIDRSLKVIKTGGTIISIPSGLNELVTEKAQAKGINGYTFRVQSNGEDMKTLAGLLENGTLKARVFKTFSFDQMAEAHLQVETGKTAGKVIVTV</sequence>
<keyword evidence="4" id="KW-1185">Reference proteome</keyword>
<dbReference type="SUPFAM" id="SSF50129">
    <property type="entry name" value="GroES-like"/>
    <property type="match status" value="1"/>
</dbReference>
<dbReference type="InterPro" id="IPR050700">
    <property type="entry name" value="YIM1/Zinc_Alcohol_DH_Fams"/>
</dbReference>
<name>A0A3P1CUD9_9BACT</name>
<dbReference type="SUPFAM" id="SSF51735">
    <property type="entry name" value="NAD(P)-binding Rossmann-fold domains"/>
    <property type="match status" value="1"/>
</dbReference>
<organism evidence="3 4">
    <name type="scientific">Larkinella knui</name>
    <dbReference type="NCBI Taxonomy" id="2025310"/>
    <lineage>
        <taxon>Bacteria</taxon>
        <taxon>Pseudomonadati</taxon>
        <taxon>Bacteroidota</taxon>
        <taxon>Cytophagia</taxon>
        <taxon>Cytophagales</taxon>
        <taxon>Spirosomataceae</taxon>
        <taxon>Larkinella</taxon>
    </lineage>
</organism>
<gene>
    <name evidence="3" type="ORF">EHT87_00225</name>
</gene>
<evidence type="ECO:0000313" key="4">
    <source>
        <dbReference type="Proteomes" id="UP000274271"/>
    </source>
</evidence>
<evidence type="ECO:0000256" key="1">
    <source>
        <dbReference type="ARBA" id="ARBA00023002"/>
    </source>
</evidence>
<proteinExistence type="predicted"/>
<dbReference type="PANTHER" id="PTHR11695:SF294">
    <property type="entry name" value="RETICULON-4-INTERACTING PROTEIN 1, MITOCHONDRIAL"/>
    <property type="match status" value="1"/>
</dbReference>
<dbReference type="GO" id="GO:0016491">
    <property type="term" value="F:oxidoreductase activity"/>
    <property type="evidence" value="ECO:0007669"/>
    <property type="project" value="UniProtKB-KW"/>
</dbReference>